<dbReference type="InterPro" id="IPR043141">
    <property type="entry name" value="Ribosomal_uL10-like_sf"/>
</dbReference>
<evidence type="ECO:0000256" key="1">
    <source>
        <dbReference type="ARBA" id="ARBA00008889"/>
    </source>
</evidence>
<dbReference type="Proteomes" id="UP000274131">
    <property type="component" value="Unassembled WGS sequence"/>
</dbReference>
<reference evidence="2 3" key="2">
    <citation type="submission" date="2018-10" db="EMBL/GenBank/DDBJ databases">
        <authorList>
            <consortium name="Pathogen Informatics"/>
        </authorList>
    </citation>
    <scope>NUCLEOTIDE SEQUENCE [LARGE SCALE GENOMIC DNA]</scope>
</reference>
<dbReference type="OrthoDB" id="360689at2759"/>
<evidence type="ECO:0000313" key="3">
    <source>
        <dbReference type="Proteomes" id="UP000274131"/>
    </source>
</evidence>
<proteinExistence type="inferred from homology"/>
<dbReference type="STRING" id="51028.A0A0N4UVT3"/>
<protein>
    <submittedName>
        <fullName evidence="4">Mitochondrial ribosomal protein L10</fullName>
    </submittedName>
</protein>
<gene>
    <name evidence="2" type="ORF">EVEC_LOCUS1274</name>
</gene>
<dbReference type="Gene3D" id="3.30.70.1730">
    <property type="match status" value="1"/>
</dbReference>
<sequence>MLGRGSKCVLSRDFISRFPRCVSTKYPRPTPRPYRRRLFEAAVLPVVPEVRVVCPSQKEYLEEKRKQYEEYTDIELALVDHVKKWIKTEGFRTIAICQLLSVKGPIKWLAKNQFRLNGLEFREYGKRIMKKIFENTPFQTLYFLFDGPHNCYLFGKDAESITAVIRECKKYPWIEPLVIPVKEAEELCKLRSLDDLRSETLLISASVPLQEISTSLGTITSSLEKDGREMK</sequence>
<dbReference type="SUPFAM" id="SSF160369">
    <property type="entry name" value="Ribosomal protein L10-like"/>
    <property type="match status" value="1"/>
</dbReference>
<dbReference type="EMBL" id="UXUI01007192">
    <property type="protein sequence ID" value="VDD86131.1"/>
    <property type="molecule type" value="Genomic_DNA"/>
</dbReference>
<dbReference type="WBParaSite" id="EVEC_0000156601-mRNA-1">
    <property type="protein sequence ID" value="EVEC_0000156601-mRNA-1"/>
    <property type="gene ID" value="EVEC_0000156601"/>
</dbReference>
<organism evidence="4">
    <name type="scientific">Enterobius vermicularis</name>
    <name type="common">Human pinworm</name>
    <dbReference type="NCBI Taxonomy" id="51028"/>
    <lineage>
        <taxon>Eukaryota</taxon>
        <taxon>Metazoa</taxon>
        <taxon>Ecdysozoa</taxon>
        <taxon>Nematoda</taxon>
        <taxon>Chromadorea</taxon>
        <taxon>Rhabditida</taxon>
        <taxon>Spirurina</taxon>
        <taxon>Oxyuridomorpha</taxon>
        <taxon>Oxyuroidea</taxon>
        <taxon>Oxyuridae</taxon>
        <taxon>Enterobius</taxon>
    </lineage>
</organism>
<accession>A0A0N4UVT3</accession>
<evidence type="ECO:0000313" key="2">
    <source>
        <dbReference type="EMBL" id="VDD86131.1"/>
    </source>
</evidence>
<reference evidence="4" key="1">
    <citation type="submission" date="2017-02" db="UniProtKB">
        <authorList>
            <consortium name="WormBaseParasite"/>
        </authorList>
    </citation>
    <scope>IDENTIFICATION</scope>
</reference>
<comment type="similarity">
    <text evidence="1">Belongs to the universal ribosomal protein uL10 family.</text>
</comment>
<keyword evidence="3" id="KW-1185">Reference proteome</keyword>
<dbReference type="AlphaFoldDB" id="A0A0N4UVT3"/>
<name>A0A0N4UVT3_ENTVE</name>
<evidence type="ECO:0000313" key="4">
    <source>
        <dbReference type="WBParaSite" id="EVEC_0000156601-mRNA-1"/>
    </source>
</evidence>